<evidence type="ECO:0000313" key="3">
    <source>
        <dbReference type="Proteomes" id="UP000649289"/>
    </source>
</evidence>
<evidence type="ECO:0008006" key="4">
    <source>
        <dbReference type="Google" id="ProtNLM"/>
    </source>
</evidence>
<dbReference type="EMBL" id="JACXYY010000007">
    <property type="protein sequence ID" value="MBD3916394.1"/>
    <property type="molecule type" value="Genomic_DNA"/>
</dbReference>
<keyword evidence="3" id="KW-1185">Reference proteome</keyword>
<keyword evidence="1" id="KW-0175">Coiled coil</keyword>
<dbReference type="SUPFAM" id="SSF52540">
    <property type="entry name" value="P-loop containing nucleoside triphosphate hydrolases"/>
    <property type="match status" value="1"/>
</dbReference>
<name>A0ABR8MPE0_9ACTN</name>
<dbReference type="Gene3D" id="3.40.50.300">
    <property type="entry name" value="P-loop containing nucleotide triphosphate hydrolases"/>
    <property type="match status" value="1"/>
</dbReference>
<proteinExistence type="predicted"/>
<organism evidence="2 3">
    <name type="scientific">Nocardioides hwasunensis</name>
    <dbReference type="NCBI Taxonomy" id="397258"/>
    <lineage>
        <taxon>Bacteria</taxon>
        <taxon>Bacillati</taxon>
        <taxon>Actinomycetota</taxon>
        <taxon>Actinomycetes</taxon>
        <taxon>Propionibacteriales</taxon>
        <taxon>Nocardioidaceae</taxon>
        <taxon>Nocardioides</taxon>
    </lineage>
</organism>
<protein>
    <recommendedName>
        <fullName evidence="4">Sulfotransferase family protein</fullName>
    </recommendedName>
</protein>
<feature type="coiled-coil region" evidence="1">
    <location>
        <begin position="336"/>
        <end position="363"/>
    </location>
</feature>
<dbReference type="InterPro" id="IPR027417">
    <property type="entry name" value="P-loop_NTPase"/>
</dbReference>
<gene>
    <name evidence="2" type="ORF">IEZ25_17390</name>
</gene>
<comment type="caution">
    <text evidence="2">The sequence shown here is derived from an EMBL/GenBank/DDBJ whole genome shotgun (WGS) entry which is preliminary data.</text>
</comment>
<accession>A0ABR8MPE0</accession>
<dbReference type="Proteomes" id="UP000649289">
    <property type="component" value="Unassembled WGS sequence"/>
</dbReference>
<sequence>MSRRVLLHVGCPKTGTSYLQDVLFRNQETLREHDILYPADRFDAHFLAALDLMTLPWGGLETEAVGAWDRLAAEVREWHGTAIISHEIFARATPAQVERALAALGDTEVHLVLSVRDLVRQVPAEWQENVKHRSHITYAAFLETIRDPARDSRIGSWFWAVQELPDVLDRWGSTLPPEHVHLVTVPPSGSDRGELWRRFSRTFGLDGIDLDLTAERENPSLGVPETALLRAINQRVTSVVAPPDYRPLVREVLAHQTLSRGFASARLGLPPDDHAWAQQLSRAWVQVLRERDYDVSGSLDDLLGPDLGTFTDPDTSTADQLLPPALDAISALLVEAARLREVEERLHRELHEAREERDRVRETTTYRAKRRIVTTLEDSAPGRGTLEVYRRVRGRG</sequence>
<dbReference type="RefSeq" id="WP_191200711.1">
    <property type="nucleotide sequence ID" value="NZ_BAAAPA010000001.1"/>
</dbReference>
<evidence type="ECO:0000313" key="2">
    <source>
        <dbReference type="EMBL" id="MBD3916394.1"/>
    </source>
</evidence>
<evidence type="ECO:0000256" key="1">
    <source>
        <dbReference type="SAM" id="Coils"/>
    </source>
</evidence>
<reference evidence="2 3" key="1">
    <citation type="submission" date="2020-09" db="EMBL/GenBank/DDBJ databases">
        <title>novel species in genus Nocardioides.</title>
        <authorList>
            <person name="Zhang G."/>
        </authorList>
    </citation>
    <scope>NUCLEOTIDE SEQUENCE [LARGE SCALE GENOMIC DNA]</scope>
    <source>
        <strain evidence="2 3">19197</strain>
    </source>
</reference>